<proteinExistence type="predicted"/>
<evidence type="ECO:0000313" key="2">
    <source>
        <dbReference type="EMBL" id="RZC35043.1"/>
    </source>
</evidence>
<feature type="domain" description="Reverse transcriptase" evidence="1">
    <location>
        <begin position="29"/>
        <end position="120"/>
    </location>
</feature>
<comment type="caution">
    <text evidence="2">The sequence shown here is derived from an EMBL/GenBank/DDBJ whole genome shotgun (WGS) entry which is preliminary data.</text>
</comment>
<reference evidence="2 3" key="1">
    <citation type="submission" date="2017-03" db="EMBL/GenBank/DDBJ databases">
        <title>Genome of the blue death feigning beetle - Asbolus verrucosus.</title>
        <authorList>
            <person name="Rider S.D."/>
        </authorList>
    </citation>
    <scope>NUCLEOTIDE SEQUENCE [LARGE SCALE GENOMIC DNA]</scope>
    <source>
        <strain evidence="2">Butters</strain>
        <tissue evidence="2">Head and leg muscle</tissue>
    </source>
</reference>
<name>A0A482VQL0_ASBVE</name>
<dbReference type="Proteomes" id="UP000292052">
    <property type="component" value="Unassembled WGS sequence"/>
</dbReference>
<dbReference type="OrthoDB" id="6777438at2759"/>
<dbReference type="EMBL" id="QDEB01074627">
    <property type="protein sequence ID" value="RZC35043.1"/>
    <property type="molecule type" value="Genomic_DNA"/>
</dbReference>
<sequence length="176" mass="20211">MVLNLLLTALPLEFPRGPFWVRCCLCYNINDIVKSLTVPCLLYADDLKIYCRVYESNDCAILHTNTINAVDWCHKNGLALNSKKCKVLSYLNKVNAITSDYFIDNAMLEKVKSIKDLGVVFDSRLCFVEHYNGLILSAHRTLGFIIRNSRHFKQLSTLFTLFDTFVRSKLKYACVI</sequence>
<dbReference type="InterPro" id="IPR000477">
    <property type="entry name" value="RT_dom"/>
</dbReference>
<keyword evidence="3" id="KW-1185">Reference proteome</keyword>
<gene>
    <name evidence="2" type="ORF">BDFB_013904</name>
</gene>
<organism evidence="2 3">
    <name type="scientific">Asbolus verrucosus</name>
    <name type="common">Desert ironclad beetle</name>
    <dbReference type="NCBI Taxonomy" id="1661398"/>
    <lineage>
        <taxon>Eukaryota</taxon>
        <taxon>Metazoa</taxon>
        <taxon>Ecdysozoa</taxon>
        <taxon>Arthropoda</taxon>
        <taxon>Hexapoda</taxon>
        <taxon>Insecta</taxon>
        <taxon>Pterygota</taxon>
        <taxon>Neoptera</taxon>
        <taxon>Endopterygota</taxon>
        <taxon>Coleoptera</taxon>
        <taxon>Polyphaga</taxon>
        <taxon>Cucujiformia</taxon>
        <taxon>Tenebrionidae</taxon>
        <taxon>Pimeliinae</taxon>
        <taxon>Asbolus</taxon>
    </lineage>
</organism>
<evidence type="ECO:0000259" key="1">
    <source>
        <dbReference type="Pfam" id="PF00078"/>
    </source>
</evidence>
<protein>
    <submittedName>
        <fullName evidence="2">RVT 1 domain containing protein</fullName>
    </submittedName>
</protein>
<dbReference type="PANTHER" id="PTHR33332">
    <property type="entry name" value="REVERSE TRANSCRIPTASE DOMAIN-CONTAINING PROTEIN"/>
    <property type="match status" value="1"/>
</dbReference>
<dbReference type="AlphaFoldDB" id="A0A482VQL0"/>
<dbReference type="Pfam" id="PF00078">
    <property type="entry name" value="RVT_1"/>
    <property type="match status" value="1"/>
</dbReference>
<accession>A0A482VQL0</accession>
<evidence type="ECO:0000313" key="3">
    <source>
        <dbReference type="Proteomes" id="UP000292052"/>
    </source>
</evidence>